<gene>
    <name evidence="8" type="ORF">BJP34_21930</name>
</gene>
<evidence type="ECO:0000256" key="6">
    <source>
        <dbReference type="SAM" id="SignalP"/>
    </source>
</evidence>
<evidence type="ECO:0000256" key="5">
    <source>
        <dbReference type="ARBA" id="ARBA00023284"/>
    </source>
</evidence>
<evidence type="ECO:0000256" key="1">
    <source>
        <dbReference type="ARBA" id="ARBA00005791"/>
    </source>
</evidence>
<evidence type="ECO:0000256" key="4">
    <source>
        <dbReference type="ARBA" id="ARBA00023157"/>
    </source>
</evidence>
<dbReference type="Proteomes" id="UP000177870">
    <property type="component" value="Chromosome"/>
</dbReference>
<evidence type="ECO:0000256" key="2">
    <source>
        <dbReference type="ARBA" id="ARBA00022729"/>
    </source>
</evidence>
<dbReference type="InterPro" id="IPR012336">
    <property type="entry name" value="Thioredoxin-like_fold"/>
</dbReference>
<dbReference type="InterPro" id="IPR036249">
    <property type="entry name" value="Thioredoxin-like_sf"/>
</dbReference>
<dbReference type="Pfam" id="PF13462">
    <property type="entry name" value="Thioredoxin_4"/>
    <property type="match status" value="1"/>
</dbReference>
<dbReference type="GO" id="GO:0016491">
    <property type="term" value="F:oxidoreductase activity"/>
    <property type="evidence" value="ECO:0007669"/>
    <property type="project" value="UniProtKB-KW"/>
</dbReference>
<dbReference type="OrthoDB" id="117402at2"/>
<evidence type="ECO:0000313" key="9">
    <source>
        <dbReference type="Proteomes" id="UP000177870"/>
    </source>
</evidence>
<dbReference type="InterPro" id="IPR013766">
    <property type="entry name" value="Thioredoxin_domain"/>
</dbReference>
<sequence length="254" mass="28355">MVTKLLTILQKALSLTGLVLLLSLSTWSLPATAAAKITPQLEQQILEVIRNHPEVILESVQRYQQQLERESQQQQQAILQGFKTNPQAFIGSSPTTSAIEDKIVLVEFSDFQCPFCARAHDTVKEFIANHGDEVTLVYKHFPLIRIHPQALPAAQAAWAATQQGKFWQYHDALFANQKQLGEELYLEIAEALDLDLEQFNRDRNVADSAIAEDMQLAELLGLSGTPFFVMNGESFSGAVPLEQIEAILARVRNS</sequence>
<dbReference type="EMBL" id="CP017599">
    <property type="protein sequence ID" value="AOX01742.1"/>
    <property type="molecule type" value="Genomic_DNA"/>
</dbReference>
<dbReference type="AlphaFoldDB" id="A0A1D8TVQ6"/>
<dbReference type="PROSITE" id="PS51352">
    <property type="entry name" value="THIOREDOXIN_2"/>
    <property type="match status" value="1"/>
</dbReference>
<dbReference type="RefSeq" id="WP_070394176.1">
    <property type="nucleotide sequence ID" value="NZ_CP017599.1"/>
</dbReference>
<proteinExistence type="inferred from homology"/>
<comment type="similarity">
    <text evidence="1">Belongs to the thioredoxin family. DsbA subfamily.</text>
</comment>
<dbReference type="PANTHER" id="PTHR13887">
    <property type="entry name" value="GLUTATHIONE S-TRANSFERASE KAPPA"/>
    <property type="match status" value="1"/>
</dbReference>
<reference evidence="9" key="1">
    <citation type="submission" date="2016-10" db="EMBL/GenBank/DDBJ databases">
        <title>Comparative genomics uncovers the prolific and rare metabolic potential of the cyanobacterial genus Moorea.</title>
        <authorList>
            <person name="Leao T."/>
            <person name="Castelao G."/>
            <person name="Korobeynikov A."/>
            <person name="Monroe E.A."/>
            <person name="Podell S."/>
            <person name="Glukhov E."/>
            <person name="Allen E."/>
            <person name="Gerwick W.H."/>
            <person name="Gerwick L."/>
        </authorList>
    </citation>
    <scope>NUCLEOTIDE SEQUENCE [LARGE SCALE GENOMIC DNA]</scope>
    <source>
        <strain evidence="9">PAL-8-15-08-1</strain>
    </source>
</reference>
<keyword evidence="2 6" id="KW-0732">Signal</keyword>
<evidence type="ECO:0000313" key="8">
    <source>
        <dbReference type="EMBL" id="AOX01742.1"/>
    </source>
</evidence>
<name>A0A1D8TVQ6_9CYAN</name>
<protein>
    <submittedName>
        <fullName evidence="8">Disulfide bond formation protein DsbA</fullName>
    </submittedName>
</protein>
<dbReference type="SUPFAM" id="SSF52833">
    <property type="entry name" value="Thioredoxin-like"/>
    <property type="match status" value="1"/>
</dbReference>
<feature type="signal peptide" evidence="6">
    <location>
        <begin position="1"/>
        <end position="33"/>
    </location>
</feature>
<keyword evidence="5" id="KW-0676">Redox-active center</keyword>
<evidence type="ECO:0000256" key="3">
    <source>
        <dbReference type="ARBA" id="ARBA00023002"/>
    </source>
</evidence>
<organism evidence="8 9">
    <name type="scientific">Moorena producens PAL-8-15-08-1</name>
    <dbReference type="NCBI Taxonomy" id="1458985"/>
    <lineage>
        <taxon>Bacteria</taxon>
        <taxon>Bacillati</taxon>
        <taxon>Cyanobacteriota</taxon>
        <taxon>Cyanophyceae</taxon>
        <taxon>Coleofasciculales</taxon>
        <taxon>Coleofasciculaceae</taxon>
        <taxon>Moorena</taxon>
    </lineage>
</organism>
<feature type="chain" id="PRO_5009438875" evidence="6">
    <location>
        <begin position="34"/>
        <end position="254"/>
    </location>
</feature>
<evidence type="ECO:0000259" key="7">
    <source>
        <dbReference type="PROSITE" id="PS51352"/>
    </source>
</evidence>
<dbReference type="STRING" id="1458985.BJP34_21930"/>
<accession>A0A1D8TVQ6</accession>
<dbReference type="PANTHER" id="PTHR13887:SF14">
    <property type="entry name" value="DISULFIDE BOND FORMATION PROTEIN D"/>
    <property type="match status" value="1"/>
</dbReference>
<keyword evidence="3" id="KW-0560">Oxidoreductase</keyword>
<keyword evidence="4" id="KW-1015">Disulfide bond</keyword>
<dbReference type="KEGG" id="mpro:BJP34_21930"/>
<dbReference type="Gene3D" id="3.40.30.10">
    <property type="entry name" value="Glutaredoxin"/>
    <property type="match status" value="1"/>
</dbReference>
<feature type="domain" description="Thioredoxin" evidence="7">
    <location>
        <begin position="46"/>
        <end position="253"/>
    </location>
</feature>